<dbReference type="InterPro" id="IPR050879">
    <property type="entry name" value="Acyltransferase_3"/>
</dbReference>
<accession>A0A1B4FGH0</accession>
<dbReference type="KEGG" id="buu:WS70_13635"/>
<evidence type="ECO:0000313" key="4">
    <source>
        <dbReference type="Proteomes" id="UP000062519"/>
    </source>
</evidence>
<evidence type="ECO:0000256" key="1">
    <source>
        <dbReference type="SAM" id="Phobius"/>
    </source>
</evidence>
<sequence length="370" mass="41304">MPPSKLGFIDALRGLAALYVLLYHFTPITTPQAAAPRWLAPFTGLGGSGVTLFFVVSAFTLCLSMDARRQDEATPLLNYYLRRFFRIAPLFYVWIVLYCIRDKAVFDATHSISEIARSVFFVLNVSPGHEQGFVWASWTLGVEMLFYIFFPAIFRRASNIGRALAFFFITLMIRALWHAAVTYLISDQAVAATYYNFSLLHHLPTFALGIVAYRAYKLLDVEQARRYGVGELLTTAAVASLLAVAYGLVQIDVFEGLTIQAAIYGTLLIGLAIKAPAVLVNRVTRFYGKISYSVYLCHATTIFLMSKLFAVIYSRSAYVTVAYFLSVSTGLVVITFLSWLTYRFVETPGNNLGKAAIRAIQRRRAGNLVT</sequence>
<reference evidence="3 4" key="1">
    <citation type="submission" date="2015-12" db="EMBL/GenBank/DDBJ databases">
        <title>Diversity of Burkholderia near neighbor genomes.</title>
        <authorList>
            <person name="Sahl J."/>
            <person name="Wagner D."/>
            <person name="Keim P."/>
        </authorList>
    </citation>
    <scope>NUCLEOTIDE SEQUENCE [LARGE SCALE GENOMIC DNA]</scope>
    <source>
        <strain evidence="3 4">BDU6</strain>
    </source>
</reference>
<feature type="transmembrane region" description="Helical" evidence="1">
    <location>
        <begin position="133"/>
        <end position="154"/>
    </location>
</feature>
<dbReference type="EMBL" id="CP013386">
    <property type="protein sequence ID" value="AOJ02739.1"/>
    <property type="molecule type" value="Genomic_DNA"/>
</dbReference>
<gene>
    <name evidence="3" type="ORF">WS70_13635</name>
</gene>
<dbReference type="PANTHER" id="PTHR23028:SF53">
    <property type="entry name" value="ACYL_TRANSF_3 DOMAIN-CONTAINING PROTEIN"/>
    <property type="match status" value="1"/>
</dbReference>
<dbReference type="Proteomes" id="UP000062519">
    <property type="component" value="Chromosome 1"/>
</dbReference>
<dbReference type="InterPro" id="IPR002656">
    <property type="entry name" value="Acyl_transf_3_dom"/>
</dbReference>
<feature type="domain" description="Acyltransferase 3" evidence="2">
    <location>
        <begin position="8"/>
        <end position="343"/>
    </location>
</feature>
<feature type="transmembrane region" description="Helical" evidence="1">
    <location>
        <begin position="261"/>
        <end position="280"/>
    </location>
</feature>
<feature type="transmembrane region" description="Helical" evidence="1">
    <location>
        <begin position="84"/>
        <end position="100"/>
    </location>
</feature>
<keyword evidence="1" id="KW-1133">Transmembrane helix</keyword>
<feature type="transmembrane region" description="Helical" evidence="1">
    <location>
        <begin position="38"/>
        <end position="63"/>
    </location>
</feature>
<proteinExistence type="predicted"/>
<dbReference type="GO" id="GO:0016747">
    <property type="term" value="F:acyltransferase activity, transferring groups other than amino-acyl groups"/>
    <property type="evidence" value="ECO:0007669"/>
    <property type="project" value="InterPro"/>
</dbReference>
<organism evidence="3 4">
    <name type="scientific">Burkholderia mayonis</name>
    <dbReference type="NCBI Taxonomy" id="1385591"/>
    <lineage>
        <taxon>Bacteria</taxon>
        <taxon>Pseudomonadati</taxon>
        <taxon>Pseudomonadota</taxon>
        <taxon>Betaproteobacteria</taxon>
        <taxon>Burkholderiales</taxon>
        <taxon>Burkholderiaceae</taxon>
        <taxon>Burkholderia</taxon>
        <taxon>pseudomallei group</taxon>
    </lineage>
</organism>
<dbReference type="PANTHER" id="PTHR23028">
    <property type="entry name" value="ACETYLTRANSFERASE"/>
    <property type="match status" value="1"/>
</dbReference>
<feature type="transmembrane region" description="Helical" evidence="1">
    <location>
        <begin position="166"/>
        <end position="185"/>
    </location>
</feature>
<dbReference type="GO" id="GO:0000271">
    <property type="term" value="P:polysaccharide biosynthetic process"/>
    <property type="evidence" value="ECO:0007669"/>
    <property type="project" value="TreeGrafter"/>
</dbReference>
<dbReference type="AlphaFoldDB" id="A0A1B4FGH0"/>
<dbReference type="GO" id="GO:0016020">
    <property type="term" value="C:membrane"/>
    <property type="evidence" value="ECO:0007669"/>
    <property type="project" value="TreeGrafter"/>
</dbReference>
<feature type="transmembrane region" description="Helical" evidence="1">
    <location>
        <begin position="197"/>
        <end position="216"/>
    </location>
</feature>
<keyword evidence="4" id="KW-1185">Reference proteome</keyword>
<dbReference type="Pfam" id="PF01757">
    <property type="entry name" value="Acyl_transf_3"/>
    <property type="match status" value="1"/>
</dbReference>
<name>A0A1B4FGH0_9BURK</name>
<keyword evidence="3" id="KW-0012">Acyltransferase</keyword>
<feature type="transmembrane region" description="Helical" evidence="1">
    <location>
        <begin position="320"/>
        <end position="342"/>
    </location>
</feature>
<dbReference type="RefSeq" id="WP_059597618.1">
    <property type="nucleotide sequence ID" value="NZ_CP013386.1"/>
</dbReference>
<protein>
    <submittedName>
        <fullName evidence="3">Acyltransferase</fullName>
    </submittedName>
</protein>
<evidence type="ECO:0000259" key="2">
    <source>
        <dbReference type="Pfam" id="PF01757"/>
    </source>
</evidence>
<keyword evidence="3" id="KW-0808">Transferase</keyword>
<feature type="transmembrane region" description="Helical" evidence="1">
    <location>
        <begin position="292"/>
        <end position="314"/>
    </location>
</feature>
<keyword evidence="1" id="KW-0812">Transmembrane</keyword>
<evidence type="ECO:0000313" key="3">
    <source>
        <dbReference type="EMBL" id="AOJ02739.1"/>
    </source>
</evidence>
<feature type="transmembrane region" description="Helical" evidence="1">
    <location>
        <begin position="7"/>
        <end position="26"/>
    </location>
</feature>
<feature type="transmembrane region" description="Helical" evidence="1">
    <location>
        <begin position="228"/>
        <end position="249"/>
    </location>
</feature>
<keyword evidence="1" id="KW-0472">Membrane</keyword>